<keyword evidence="3" id="KW-0677">Repeat</keyword>
<evidence type="ECO:0000256" key="7">
    <source>
        <dbReference type="PROSITE-ProRule" id="PRU00042"/>
    </source>
</evidence>
<comment type="caution">
    <text evidence="10">The sequence shown here is derived from an EMBL/GenBank/DDBJ whole genome shotgun (WGS) entry which is preliminary data.</text>
</comment>
<dbReference type="PANTHER" id="PTHR24376">
    <property type="entry name" value="ZINC FINGER PROTEIN"/>
    <property type="match status" value="1"/>
</dbReference>
<dbReference type="EMBL" id="MABQ02000001">
    <property type="protein sequence ID" value="PCD46345.1"/>
    <property type="molecule type" value="Genomic_DNA"/>
</dbReference>
<dbReference type="PANTHER" id="PTHR24376:SF235">
    <property type="entry name" value="C2H2-TYPE DOMAIN-CONTAINING PROTEIN"/>
    <property type="match status" value="1"/>
</dbReference>
<dbReference type="InterPro" id="IPR013087">
    <property type="entry name" value="Znf_C2H2_type"/>
</dbReference>
<dbReference type="AlphaFoldDB" id="A0A2H3HVV8"/>
<dbReference type="PROSITE" id="PS50157">
    <property type="entry name" value="ZINC_FINGER_C2H2_2"/>
    <property type="match status" value="2"/>
</dbReference>
<evidence type="ECO:0000256" key="8">
    <source>
        <dbReference type="SAM" id="MobiDB-lite"/>
    </source>
</evidence>
<accession>A0A2H3HVV8</accession>
<protein>
    <recommendedName>
        <fullName evidence="9">C2H2-type domain-containing protein</fullName>
    </recommendedName>
</protein>
<evidence type="ECO:0000256" key="1">
    <source>
        <dbReference type="ARBA" id="ARBA00004123"/>
    </source>
</evidence>
<evidence type="ECO:0000256" key="6">
    <source>
        <dbReference type="ARBA" id="ARBA00023242"/>
    </source>
</evidence>
<dbReference type="SUPFAM" id="SSF57667">
    <property type="entry name" value="beta-beta-alpha zinc fingers"/>
    <property type="match status" value="2"/>
</dbReference>
<feature type="compositionally biased region" description="Acidic residues" evidence="8">
    <location>
        <begin position="33"/>
        <end position="64"/>
    </location>
</feature>
<dbReference type="PROSITE" id="PS00028">
    <property type="entry name" value="ZINC_FINGER_C2H2_1"/>
    <property type="match status" value="2"/>
</dbReference>
<sequence length="495" mass="56134">MERACKRIKLEEGEPFSADQCIVVDTHTKEEQISEEEESGSEESGSEDSEEYQSCESGGEEESNSEPQVAQGSSHDLSTSEAKAASNPHCSECRRSFQSSADIERHTSKWHYNFICYACDEGFPSELQLHRHKSSHTKTPICCIGCEKRFSTHSRMMDHLENRRCESGCNLQLIHSVVATHCNGLHQSSTRNINLRCPTCKKKYKRMGPLIKHFESRACALRDWIEETGLKDLLIALKEPIEKRKASTFRCNVCHRNFGKAAALIQHQRDKHERTYCCACKTNFGSPAKKQKHVMSGISLKPGMYICDHCDPKVPFGTEKEFCDHLWLEHMACGPCGRTFKSVELRKQHDAELHHRYGVCYRFFISSGELTEHRETHVVKPPVVEQPVHVPAPVKREPTPPPTIPAPIQVKIEMRREVPISRVAPVVAERVPVKTLSRLWMILGFGTSLMRKRSRVGTGILCHISLAGVDETHESFYFILSVPSVTVCVEYLAEF</sequence>
<evidence type="ECO:0000256" key="4">
    <source>
        <dbReference type="ARBA" id="ARBA00022771"/>
    </source>
</evidence>
<dbReference type="Pfam" id="PF00096">
    <property type="entry name" value="zf-C2H2"/>
    <property type="match status" value="1"/>
</dbReference>
<dbReference type="GO" id="GO:0005634">
    <property type="term" value="C:nucleus"/>
    <property type="evidence" value="ECO:0007669"/>
    <property type="project" value="UniProtKB-SubCell"/>
</dbReference>
<dbReference type="InterPro" id="IPR036236">
    <property type="entry name" value="Znf_C2H2_sf"/>
</dbReference>
<evidence type="ECO:0000256" key="2">
    <source>
        <dbReference type="ARBA" id="ARBA00022723"/>
    </source>
</evidence>
<evidence type="ECO:0000313" key="11">
    <source>
        <dbReference type="Proteomes" id="UP000219602"/>
    </source>
</evidence>
<evidence type="ECO:0000313" key="10">
    <source>
        <dbReference type="EMBL" id="PCD46345.1"/>
    </source>
</evidence>
<feature type="domain" description="C2H2-type" evidence="9">
    <location>
        <begin position="249"/>
        <end position="272"/>
    </location>
</feature>
<evidence type="ECO:0000256" key="5">
    <source>
        <dbReference type="ARBA" id="ARBA00022833"/>
    </source>
</evidence>
<evidence type="ECO:0000259" key="9">
    <source>
        <dbReference type="PROSITE" id="PS50157"/>
    </source>
</evidence>
<feature type="region of interest" description="Disordered" evidence="8">
    <location>
        <begin position="17"/>
        <end position="85"/>
    </location>
</feature>
<comment type="subcellular location">
    <subcellularLocation>
        <location evidence="1">Nucleus</location>
    </subcellularLocation>
</comment>
<keyword evidence="5" id="KW-0862">Zinc</keyword>
<proteinExistence type="predicted"/>
<keyword evidence="2" id="KW-0479">Metal-binding</keyword>
<organism evidence="10 11">
    <name type="scientific">Fusarium oxysporum f. sp. radicis-cucumerinum</name>
    <dbReference type="NCBI Taxonomy" id="327505"/>
    <lineage>
        <taxon>Eukaryota</taxon>
        <taxon>Fungi</taxon>
        <taxon>Dikarya</taxon>
        <taxon>Ascomycota</taxon>
        <taxon>Pezizomycotina</taxon>
        <taxon>Sordariomycetes</taxon>
        <taxon>Hypocreomycetidae</taxon>
        <taxon>Hypocreales</taxon>
        <taxon>Nectriaceae</taxon>
        <taxon>Fusarium</taxon>
        <taxon>Fusarium oxysporum species complex</taxon>
    </lineage>
</organism>
<reference evidence="10 11" key="1">
    <citation type="journal article" date="2016" name="Environ. Microbiol.">
        <title>Effector profiles distinguish formae speciales of Fusarium oxysporum.</title>
        <authorList>
            <person name="van Dam P."/>
            <person name="Fokkens L."/>
            <person name="Schmidt S.M."/>
            <person name="Linmans J.H."/>
            <person name="Kistler H.C."/>
            <person name="Ma L.J."/>
            <person name="Rep M."/>
        </authorList>
    </citation>
    <scope>NUCLEOTIDE SEQUENCE [LARGE SCALE GENOMIC DNA]</scope>
    <source>
        <strain evidence="10 11">Forc016</strain>
    </source>
</reference>
<dbReference type="STRING" id="327505.A0A2H3HVV8"/>
<keyword evidence="6" id="KW-0539">Nucleus</keyword>
<dbReference type="Gene3D" id="3.30.160.60">
    <property type="entry name" value="Classic Zinc Finger"/>
    <property type="match status" value="2"/>
</dbReference>
<feature type="domain" description="C2H2-type" evidence="9">
    <location>
        <begin position="114"/>
        <end position="141"/>
    </location>
</feature>
<keyword evidence="4 7" id="KW-0863">Zinc-finger</keyword>
<name>A0A2H3HVV8_FUSOX</name>
<gene>
    <name evidence="10" type="ORF">AU210_001752</name>
</gene>
<dbReference type="SMART" id="SM00355">
    <property type="entry name" value="ZnF_C2H2"/>
    <property type="match status" value="8"/>
</dbReference>
<feature type="compositionally biased region" description="Polar residues" evidence="8">
    <location>
        <begin position="67"/>
        <end position="81"/>
    </location>
</feature>
<evidence type="ECO:0000256" key="3">
    <source>
        <dbReference type="ARBA" id="ARBA00022737"/>
    </source>
</evidence>
<reference evidence="10 11" key="2">
    <citation type="journal article" date="2017" name="Sci. Rep.">
        <title>A mobile pathogenicity chromosome in Fusarium oxysporum for infection of multiple cucurbit species.</title>
        <authorList>
            <person name="van Dam P."/>
            <person name="Fokkens L."/>
            <person name="Ayukawa Y."/>
            <person name="van der Gragt M."/>
            <person name="Ter Horst A."/>
            <person name="Brankovics B."/>
            <person name="Houterman P.M."/>
            <person name="Arie T."/>
            <person name="Rep M."/>
        </authorList>
    </citation>
    <scope>NUCLEOTIDE SEQUENCE [LARGE SCALE GENOMIC DNA]</scope>
    <source>
        <strain evidence="10 11">Forc016</strain>
    </source>
</reference>
<dbReference type="GO" id="GO:0008270">
    <property type="term" value="F:zinc ion binding"/>
    <property type="evidence" value="ECO:0007669"/>
    <property type="project" value="UniProtKB-KW"/>
</dbReference>
<dbReference type="Proteomes" id="UP000219602">
    <property type="component" value="Chromosome 1"/>
</dbReference>